<reference evidence="1" key="1">
    <citation type="submission" date="2019-08" db="EMBL/GenBank/DDBJ databases">
        <authorList>
            <person name="Kucharzyk K."/>
            <person name="Murdoch R.W."/>
            <person name="Higgins S."/>
            <person name="Loffler F."/>
        </authorList>
    </citation>
    <scope>NUCLEOTIDE SEQUENCE</scope>
</reference>
<accession>A0A645FAB9</accession>
<organism evidence="1">
    <name type="scientific">bioreactor metagenome</name>
    <dbReference type="NCBI Taxonomy" id="1076179"/>
    <lineage>
        <taxon>unclassified sequences</taxon>
        <taxon>metagenomes</taxon>
        <taxon>ecological metagenomes</taxon>
    </lineage>
</organism>
<dbReference type="AlphaFoldDB" id="A0A645FAB9"/>
<evidence type="ECO:0000313" key="1">
    <source>
        <dbReference type="EMBL" id="MPN09504.1"/>
    </source>
</evidence>
<gene>
    <name evidence="1" type="ORF">SDC9_156794</name>
</gene>
<sequence>MTAPIPLEPAAVVAAPAVLPNAVVKPPTPPTPAVLAAVVPAVTTVVENDSIAFFSAAFAAKSTKLPVKLPTAVLVFPITLVVNPNTFVVGPIAATIPTHLIMFFC</sequence>
<comment type="caution">
    <text evidence="1">The sequence shown here is derived from an EMBL/GenBank/DDBJ whole genome shotgun (WGS) entry which is preliminary data.</text>
</comment>
<protein>
    <submittedName>
        <fullName evidence="1">Uncharacterized protein</fullName>
    </submittedName>
</protein>
<proteinExistence type="predicted"/>
<dbReference type="EMBL" id="VSSQ01055616">
    <property type="protein sequence ID" value="MPN09504.1"/>
    <property type="molecule type" value="Genomic_DNA"/>
</dbReference>
<name>A0A645FAB9_9ZZZZ</name>